<evidence type="ECO:0000256" key="4">
    <source>
        <dbReference type="ARBA" id="ARBA00022777"/>
    </source>
</evidence>
<evidence type="ECO:0000256" key="5">
    <source>
        <dbReference type="ARBA" id="ARBA00022840"/>
    </source>
</evidence>
<dbReference type="PANTHER" id="PTHR27002">
    <property type="entry name" value="RECEPTOR-LIKE SERINE/THREONINE-PROTEIN KINASE SD1-8"/>
    <property type="match status" value="1"/>
</dbReference>
<evidence type="ECO:0000313" key="7">
    <source>
        <dbReference type="EMBL" id="TMW97026.1"/>
    </source>
</evidence>
<organism evidence="7">
    <name type="scientific">Solanum chilense</name>
    <name type="common">Tomato</name>
    <name type="synonym">Lycopersicon chilense</name>
    <dbReference type="NCBI Taxonomy" id="4083"/>
    <lineage>
        <taxon>Eukaryota</taxon>
        <taxon>Viridiplantae</taxon>
        <taxon>Streptophyta</taxon>
        <taxon>Embryophyta</taxon>
        <taxon>Tracheophyta</taxon>
        <taxon>Spermatophyta</taxon>
        <taxon>Magnoliopsida</taxon>
        <taxon>eudicotyledons</taxon>
        <taxon>Gunneridae</taxon>
        <taxon>Pentapetalae</taxon>
        <taxon>asterids</taxon>
        <taxon>lamiids</taxon>
        <taxon>Solanales</taxon>
        <taxon>Solanaceae</taxon>
        <taxon>Solanoideae</taxon>
        <taxon>Solaneae</taxon>
        <taxon>Solanum</taxon>
        <taxon>Solanum subgen. Lycopersicon</taxon>
    </lineage>
</organism>
<evidence type="ECO:0000256" key="1">
    <source>
        <dbReference type="ARBA" id="ARBA00022527"/>
    </source>
</evidence>
<protein>
    <recommendedName>
        <fullName evidence="6">Serine-threonine/tyrosine-protein kinase catalytic domain-containing protein</fullName>
    </recommendedName>
</protein>
<dbReference type="GO" id="GO:0005524">
    <property type="term" value="F:ATP binding"/>
    <property type="evidence" value="ECO:0007669"/>
    <property type="project" value="UniProtKB-KW"/>
</dbReference>
<dbReference type="InterPro" id="IPR011009">
    <property type="entry name" value="Kinase-like_dom_sf"/>
</dbReference>
<evidence type="ECO:0000259" key="6">
    <source>
        <dbReference type="Pfam" id="PF07714"/>
    </source>
</evidence>
<reference evidence="7" key="1">
    <citation type="submission" date="2019-05" db="EMBL/GenBank/DDBJ databases">
        <title>The de novo reference genome and transcriptome assemblies of the wild tomato species Solanum chilense.</title>
        <authorList>
            <person name="Stam R."/>
            <person name="Nosenko T."/>
            <person name="Hoerger A.C."/>
            <person name="Stephan W."/>
            <person name="Seidel M.A."/>
            <person name="Kuhn J.M.M."/>
            <person name="Haberer G."/>
            <person name="Tellier A."/>
        </authorList>
    </citation>
    <scope>NUCLEOTIDE SEQUENCE</scope>
    <source>
        <tissue evidence="7">Mature leaves</tissue>
    </source>
</reference>
<dbReference type="InterPro" id="IPR001245">
    <property type="entry name" value="Ser-Thr/Tyr_kinase_cat_dom"/>
</dbReference>
<dbReference type="Gene3D" id="3.30.200.20">
    <property type="entry name" value="Phosphorylase Kinase, domain 1"/>
    <property type="match status" value="1"/>
</dbReference>
<dbReference type="PANTHER" id="PTHR27002:SF1097">
    <property type="entry name" value="RECEPTOR-LIKE SERINE_THREONINE-PROTEIN KINASE"/>
    <property type="match status" value="1"/>
</dbReference>
<keyword evidence="1" id="KW-0723">Serine/threonine-protein kinase</keyword>
<keyword evidence="5" id="KW-0067">ATP-binding</keyword>
<accession>A0A6N2BPS4</accession>
<dbReference type="Pfam" id="PF07714">
    <property type="entry name" value="PK_Tyr_Ser-Thr"/>
    <property type="match status" value="1"/>
</dbReference>
<keyword evidence="4" id="KW-0418">Kinase</keyword>
<dbReference type="SUPFAM" id="SSF56112">
    <property type="entry name" value="Protein kinase-like (PK-like)"/>
    <property type="match status" value="1"/>
</dbReference>
<dbReference type="AlphaFoldDB" id="A0A6N2BPS4"/>
<dbReference type="EMBL" id="RXGB01001917">
    <property type="protein sequence ID" value="TMW97026.1"/>
    <property type="molecule type" value="Genomic_DNA"/>
</dbReference>
<comment type="caution">
    <text evidence="7">The sequence shown here is derived from an EMBL/GenBank/DDBJ whole genome shotgun (WGS) entry which is preliminary data.</text>
</comment>
<keyword evidence="2" id="KW-0808">Transferase</keyword>
<proteinExistence type="predicted"/>
<evidence type="ECO:0000256" key="2">
    <source>
        <dbReference type="ARBA" id="ARBA00022679"/>
    </source>
</evidence>
<evidence type="ECO:0000256" key="3">
    <source>
        <dbReference type="ARBA" id="ARBA00022741"/>
    </source>
</evidence>
<feature type="domain" description="Serine-threonine/tyrosine-protein kinase catalytic" evidence="6">
    <location>
        <begin position="4"/>
        <end position="54"/>
    </location>
</feature>
<dbReference type="GO" id="GO:0004674">
    <property type="term" value="F:protein serine/threonine kinase activity"/>
    <property type="evidence" value="ECO:0007669"/>
    <property type="project" value="UniProtKB-KW"/>
</dbReference>
<name>A0A6N2BPS4_SOLCI</name>
<gene>
    <name evidence="7" type="ORF">EJD97_006359</name>
</gene>
<keyword evidence="3" id="KW-0547">Nucleotide-binding</keyword>
<sequence>MNSHKEFSPFENEVKLIEKLQHCNLTKLLGYCINGAEKFLVYEFMSTKSLHKIIFYPIRRGTITSPIHYVKLRASYNFSAVKKF</sequence>
<dbReference type="GO" id="GO:0005886">
    <property type="term" value="C:plasma membrane"/>
    <property type="evidence" value="ECO:0007669"/>
    <property type="project" value="TreeGrafter"/>
</dbReference>